<evidence type="ECO:0000256" key="13">
    <source>
        <dbReference type="SAM" id="Coils"/>
    </source>
</evidence>
<evidence type="ECO:0000256" key="10">
    <source>
        <dbReference type="ARBA" id="ARBA00040899"/>
    </source>
</evidence>
<keyword evidence="3" id="KW-0282">Flagellum</keyword>
<keyword evidence="17" id="KW-1185">Reference proteome</keyword>
<evidence type="ECO:0000256" key="3">
    <source>
        <dbReference type="ARBA" id="ARBA00022846"/>
    </source>
</evidence>
<organism evidence="16 17">
    <name type="scientific">Diploptera punctata</name>
    <name type="common">Pacific beetle cockroach</name>
    <dbReference type="NCBI Taxonomy" id="6984"/>
    <lineage>
        <taxon>Eukaryota</taxon>
        <taxon>Metazoa</taxon>
        <taxon>Ecdysozoa</taxon>
        <taxon>Arthropoda</taxon>
        <taxon>Hexapoda</taxon>
        <taxon>Insecta</taxon>
        <taxon>Pterygota</taxon>
        <taxon>Neoptera</taxon>
        <taxon>Polyneoptera</taxon>
        <taxon>Dictyoptera</taxon>
        <taxon>Blattodea</taxon>
        <taxon>Blaberoidea</taxon>
        <taxon>Blaberidae</taxon>
        <taxon>Diplopterinae</taxon>
        <taxon>Diploptera</taxon>
    </lineage>
</organism>
<evidence type="ECO:0000259" key="15">
    <source>
        <dbReference type="Pfam" id="PF14772"/>
    </source>
</evidence>
<evidence type="ECO:0000256" key="1">
    <source>
        <dbReference type="ARBA" id="ARBA00004611"/>
    </source>
</evidence>
<comment type="function">
    <text evidence="12">Component of the nexin-dynein regulatory complex (N-DRC), a key regulator of ciliary/flagellar motility which maintains the alignment and integrity of the distal axoneme and regulates microtubule sliding in motile axonemes. Plays a critical role in the assembly of N-DRC and also stabilizes the assembly of multiple inner dynein arms and radial spokes. Coassembles with DRC1 to form a central scaffold needed for assembly of the N-DRC and its attachment to the outer doublet microtubules.</text>
</comment>
<evidence type="ECO:0000256" key="4">
    <source>
        <dbReference type="ARBA" id="ARBA00023054"/>
    </source>
</evidence>
<evidence type="ECO:0000256" key="6">
    <source>
        <dbReference type="ARBA" id="ARBA00023212"/>
    </source>
</evidence>
<keyword evidence="2" id="KW-0963">Cytoplasm</keyword>
<dbReference type="PANTHER" id="PTHR21625:SF0">
    <property type="entry name" value="DYNEIN REGULATORY COMPLEX SUBUNIT 2"/>
    <property type="match status" value="1"/>
</dbReference>
<feature type="compositionally biased region" description="Basic and acidic residues" evidence="14">
    <location>
        <begin position="22"/>
        <end position="48"/>
    </location>
</feature>
<evidence type="ECO:0000256" key="8">
    <source>
        <dbReference type="ARBA" id="ARBA00037841"/>
    </source>
</evidence>
<evidence type="ECO:0000256" key="12">
    <source>
        <dbReference type="ARBA" id="ARBA00045865"/>
    </source>
</evidence>
<feature type="coiled-coil region" evidence="13">
    <location>
        <begin position="264"/>
        <end position="327"/>
    </location>
</feature>
<gene>
    <name evidence="16" type="ORF">L9F63_008701</name>
</gene>
<dbReference type="EMBL" id="JASPKZ010010672">
    <property type="protein sequence ID" value="KAJ9573902.1"/>
    <property type="molecule type" value="Genomic_DNA"/>
</dbReference>
<reference evidence="16" key="1">
    <citation type="journal article" date="2023" name="IScience">
        <title>Live-bearing cockroach genome reveals convergent evolutionary mechanisms linked to viviparity in insects and beyond.</title>
        <authorList>
            <person name="Fouks B."/>
            <person name="Harrison M.C."/>
            <person name="Mikhailova A.A."/>
            <person name="Marchal E."/>
            <person name="English S."/>
            <person name="Carruthers M."/>
            <person name="Jennings E.C."/>
            <person name="Chiamaka E.L."/>
            <person name="Frigard R.A."/>
            <person name="Pippel M."/>
            <person name="Attardo G.M."/>
            <person name="Benoit J.B."/>
            <person name="Bornberg-Bauer E."/>
            <person name="Tobe S.S."/>
        </authorList>
    </citation>
    <scope>NUCLEOTIDE SEQUENCE</scope>
    <source>
        <strain evidence="16">Stay&amp;Tobe</strain>
    </source>
</reference>
<dbReference type="PANTHER" id="PTHR21625">
    <property type="entry name" value="NYD-SP28 PROTEIN"/>
    <property type="match status" value="1"/>
</dbReference>
<evidence type="ECO:0000256" key="5">
    <source>
        <dbReference type="ARBA" id="ARBA00023069"/>
    </source>
</evidence>
<feature type="region of interest" description="Disordered" evidence="14">
    <location>
        <begin position="1"/>
        <end position="48"/>
    </location>
</feature>
<feature type="domain" description="Dynein regulatory complex protein 1/2 N-terminal" evidence="15">
    <location>
        <begin position="23"/>
        <end position="123"/>
    </location>
</feature>
<dbReference type="GO" id="GO:0005858">
    <property type="term" value="C:axonemal dynein complex"/>
    <property type="evidence" value="ECO:0007669"/>
    <property type="project" value="InterPro"/>
</dbReference>
<keyword evidence="4 13" id="KW-0175">Coiled coil</keyword>
<comment type="caution">
    <text evidence="16">The sequence shown here is derived from an EMBL/GenBank/DDBJ whole genome shotgun (WGS) entry which is preliminary data.</text>
</comment>
<comment type="subcellular location">
    <subcellularLocation>
        <location evidence="1">Cytoplasm</location>
        <location evidence="1">Cytoskeleton</location>
        <location evidence="1">Flagellum axoneme</location>
    </subcellularLocation>
    <subcellularLocation>
        <location evidence="8">Cytoplasm</location>
        <location evidence="8">Cytoskeleton</location>
        <location evidence="8">Flagellum basal body</location>
    </subcellularLocation>
</comment>
<proteinExistence type="inferred from homology"/>
<reference evidence="16" key="2">
    <citation type="submission" date="2023-05" db="EMBL/GenBank/DDBJ databases">
        <authorList>
            <person name="Fouks B."/>
        </authorList>
    </citation>
    <scope>NUCLEOTIDE SEQUENCE</scope>
    <source>
        <strain evidence="16">Stay&amp;Tobe</strain>
        <tissue evidence="16">Testes</tissue>
    </source>
</reference>
<dbReference type="GO" id="GO:0003352">
    <property type="term" value="P:regulation of cilium movement"/>
    <property type="evidence" value="ECO:0007669"/>
    <property type="project" value="TreeGrafter"/>
</dbReference>
<comment type="similarity">
    <text evidence="9">Belongs to the DRC2 family.</text>
</comment>
<dbReference type="Pfam" id="PF14772">
    <property type="entry name" value="NYD-SP28"/>
    <property type="match status" value="1"/>
</dbReference>
<evidence type="ECO:0000256" key="11">
    <source>
        <dbReference type="ARBA" id="ARBA00041517"/>
    </source>
</evidence>
<dbReference type="GO" id="GO:0060285">
    <property type="term" value="P:cilium-dependent cell motility"/>
    <property type="evidence" value="ECO:0007669"/>
    <property type="project" value="TreeGrafter"/>
</dbReference>
<protein>
    <recommendedName>
        <fullName evidence="10">Dynein regulatory complex subunit 2</fullName>
    </recommendedName>
    <alternativeName>
        <fullName evidence="11">Coiled-coil domain-containing protein 65</fullName>
    </alternativeName>
</protein>
<evidence type="ECO:0000256" key="7">
    <source>
        <dbReference type="ARBA" id="ARBA00023273"/>
    </source>
</evidence>
<keyword evidence="7" id="KW-0966">Cell projection</keyword>
<keyword evidence="5" id="KW-0969">Cilium</keyword>
<keyword evidence="6" id="KW-0206">Cytoskeleton</keyword>
<evidence type="ECO:0000313" key="17">
    <source>
        <dbReference type="Proteomes" id="UP001233999"/>
    </source>
</evidence>
<evidence type="ECO:0000256" key="9">
    <source>
        <dbReference type="ARBA" id="ARBA00038424"/>
    </source>
</evidence>
<feature type="compositionally biased region" description="Acidic residues" evidence="14">
    <location>
        <begin position="1"/>
        <end position="12"/>
    </location>
</feature>
<evidence type="ECO:0000256" key="14">
    <source>
        <dbReference type="SAM" id="MobiDB-lite"/>
    </source>
</evidence>
<accession>A0AAD7Z596</accession>
<dbReference type="InterPro" id="IPR039750">
    <property type="entry name" value="DRC1/DRC2"/>
</dbReference>
<dbReference type="Proteomes" id="UP001233999">
    <property type="component" value="Unassembled WGS sequence"/>
</dbReference>
<dbReference type="InterPro" id="IPR039505">
    <property type="entry name" value="DRC1/2_N"/>
</dbReference>
<dbReference type="GO" id="GO:0070286">
    <property type="term" value="P:axonemal dynein complex assembly"/>
    <property type="evidence" value="ECO:0007669"/>
    <property type="project" value="InterPro"/>
</dbReference>
<name>A0AAD7Z596_DIPPU</name>
<evidence type="ECO:0000256" key="2">
    <source>
        <dbReference type="ARBA" id="ARBA00022490"/>
    </source>
</evidence>
<feature type="coiled-coil region" evidence="13">
    <location>
        <begin position="193"/>
        <end position="220"/>
    </location>
</feature>
<sequence>MDMLFDLEEPPPEEPPKKKKPTRAEKRAAKRLKLEEEKKQHQRDHLQRELRQSEMNWKILKQKFINTIVKMKLPEMRDDAVTVWHSFDRTIDLKNCIISRLLDFLDETDEQYRINQQSHVEMIDGLISFYNGQLDKLRGNYTERLSLTKNEDKEINNSLETRNGIQTGQLEAIMFAMEKTFQNYMTNFKSDSIAKIEDDVNKYQELTQNLREELEKQIEIHWNQLKGVLEEYVTSTSKMKEQFRTLRYTDMCLMEEVHMQTLRTQNLQESIKMLKEKLAEVKEKKVEAISNLISEKQYYLDRLQKLKIQLKDEINNDEIQIKTLVQESNASIKWLQHLSGKGERILRITAVCRKFETEKEKIVPYPLLPISATLEVQEAGNGSCESLIQVHENYQSMEYFWQRVGNVDRKRKEMSQYYDTVLLENRYLYRSLKQYLKLLNPNSHPCNSNKIISGYIGTKI</sequence>
<dbReference type="AlphaFoldDB" id="A0AAD7Z596"/>
<evidence type="ECO:0000313" key="16">
    <source>
        <dbReference type="EMBL" id="KAJ9573902.1"/>
    </source>
</evidence>